<dbReference type="Gene3D" id="3.30.530.20">
    <property type="match status" value="1"/>
</dbReference>
<sequence>MVGDFDVVAEQHVVGQRFADRQGRIVRAQRRHTAMGQPAGTPVTSNTAGGCGPMVTAVSVMVRSAWMSAAILRQAAISGYCPTMSIECSIVVPGPRSEVFAWHARPGAFARLAPPWQPVRLLAETDSLASGRAVLGLPGGLRWVARHDPQEYRPPCRFVDAVAAEEPASMPVGRVLRWRHIHDFEDVDGTHTRVIDRVRTPIPEAVLRPMFAYRHRQLADDLRAHRRAAEHGFEPVTVAVTGASGLVGSALCAFLATGGHRVVRLVRHPARSADERRWDPADPDPDLLDGVHAVVHLAGASIAGRFTAAHRRAVRDSRIAPTRRLAEVAARAGVSTFVCASAIGYYGYDRGDTPLAEDAEQGSGFLADVVADWEAATAPAADRARTVLIRTGIVQSPRGGTLRLLRPLFTAGLGGRIGDGRQWLSWIGLDDLVDVYHRALWDATLTGPVNAVAPEPVRNADYTRTLARVLHRPAVFPVPRAAPALLLGRQGARELAAADQRVLPERLRAVGHTFRMPELEETLRHLLGRTRAPLS</sequence>
<dbReference type="KEGG" id="nfa:NFA_30630"/>
<dbReference type="Proteomes" id="UP000006820">
    <property type="component" value="Chromosome"/>
</dbReference>
<dbReference type="SUPFAM" id="SSF51735">
    <property type="entry name" value="NAD(P)-binding Rossmann-fold domains"/>
    <property type="match status" value="1"/>
</dbReference>
<feature type="domain" description="NAD-dependent epimerase/dehydratase" evidence="2">
    <location>
        <begin position="238"/>
        <end position="440"/>
    </location>
</feature>
<dbReference type="InterPro" id="IPR023393">
    <property type="entry name" value="START-like_dom_sf"/>
</dbReference>
<protein>
    <recommendedName>
        <fullName evidence="6">Epimerase family protein SA0724</fullName>
    </recommendedName>
</protein>
<feature type="domain" description="DUF1731" evidence="3">
    <location>
        <begin position="478"/>
        <end position="526"/>
    </location>
</feature>
<dbReference type="HOGENOM" id="CLU_047373_4_0_11"/>
<dbReference type="InterPro" id="IPR001509">
    <property type="entry name" value="Epimerase_deHydtase"/>
</dbReference>
<gene>
    <name evidence="4" type="ordered locus">NFA_30630</name>
</gene>
<dbReference type="EMBL" id="AP006618">
    <property type="protein sequence ID" value="BAD57910.1"/>
    <property type="molecule type" value="Genomic_DNA"/>
</dbReference>
<dbReference type="PANTHER" id="PTHR11092">
    <property type="entry name" value="SUGAR NUCLEOTIDE EPIMERASE RELATED"/>
    <property type="match status" value="1"/>
</dbReference>
<dbReference type="InterPro" id="IPR036291">
    <property type="entry name" value="NAD(P)-bd_dom_sf"/>
</dbReference>
<dbReference type="Gene3D" id="3.40.50.720">
    <property type="entry name" value="NAD(P)-binding Rossmann-like Domain"/>
    <property type="match status" value="1"/>
</dbReference>
<keyword evidence="5" id="KW-1185">Reference proteome</keyword>
<organism evidence="4 5">
    <name type="scientific">Nocardia farcinica (strain IFM 10152)</name>
    <dbReference type="NCBI Taxonomy" id="247156"/>
    <lineage>
        <taxon>Bacteria</taxon>
        <taxon>Bacillati</taxon>
        <taxon>Actinomycetota</taxon>
        <taxon>Actinomycetes</taxon>
        <taxon>Mycobacteriales</taxon>
        <taxon>Nocardiaceae</taxon>
        <taxon>Nocardia</taxon>
    </lineage>
</organism>
<comment type="similarity">
    <text evidence="1">Belongs to the NAD(P)-dependent epimerase/dehydratase family. SDR39U1 subfamily.</text>
</comment>
<dbReference type="NCBIfam" id="TIGR01777">
    <property type="entry name" value="yfcH"/>
    <property type="match status" value="1"/>
</dbReference>
<evidence type="ECO:0000313" key="4">
    <source>
        <dbReference type="EMBL" id="BAD57910.1"/>
    </source>
</evidence>
<dbReference type="PANTHER" id="PTHR11092:SF0">
    <property type="entry name" value="EPIMERASE FAMILY PROTEIN SDR39U1"/>
    <property type="match status" value="1"/>
</dbReference>
<dbReference type="Pfam" id="PF01370">
    <property type="entry name" value="Epimerase"/>
    <property type="match status" value="1"/>
</dbReference>
<evidence type="ECO:0000256" key="1">
    <source>
        <dbReference type="ARBA" id="ARBA00009353"/>
    </source>
</evidence>
<proteinExistence type="inferred from homology"/>
<dbReference type="eggNOG" id="COG4276">
    <property type="taxonomic scope" value="Bacteria"/>
</dbReference>
<dbReference type="InterPro" id="IPR013549">
    <property type="entry name" value="DUF1731"/>
</dbReference>
<dbReference type="STRING" id="247156.NFA_30630"/>
<reference evidence="4 5" key="1">
    <citation type="journal article" date="2004" name="Proc. Natl. Acad. Sci. U.S.A.">
        <title>The complete genomic sequence of Nocardia farcinica IFM 10152.</title>
        <authorList>
            <person name="Ishikawa J."/>
            <person name="Yamashita A."/>
            <person name="Mikami Y."/>
            <person name="Hoshino Y."/>
            <person name="Kurita H."/>
            <person name="Hotta K."/>
            <person name="Shiba T."/>
            <person name="Hattori M."/>
        </authorList>
    </citation>
    <scope>NUCLEOTIDE SEQUENCE [LARGE SCALE GENOMIC DNA]</scope>
    <source>
        <strain evidence="4 5">IFM 10152</strain>
    </source>
</reference>
<dbReference type="eggNOG" id="COG1090">
    <property type="taxonomic scope" value="Bacteria"/>
</dbReference>
<evidence type="ECO:0008006" key="6">
    <source>
        <dbReference type="Google" id="ProtNLM"/>
    </source>
</evidence>
<dbReference type="SUPFAM" id="SSF55961">
    <property type="entry name" value="Bet v1-like"/>
    <property type="match status" value="1"/>
</dbReference>
<dbReference type="AlphaFoldDB" id="Q5YV81"/>
<evidence type="ECO:0000313" key="5">
    <source>
        <dbReference type="Proteomes" id="UP000006820"/>
    </source>
</evidence>
<name>Q5YV81_NOCFA</name>
<dbReference type="Pfam" id="PF08338">
    <property type="entry name" value="DUF1731"/>
    <property type="match status" value="1"/>
</dbReference>
<dbReference type="InterPro" id="IPR010099">
    <property type="entry name" value="SDR39U1"/>
</dbReference>
<evidence type="ECO:0000259" key="2">
    <source>
        <dbReference type="Pfam" id="PF01370"/>
    </source>
</evidence>
<evidence type="ECO:0000259" key="3">
    <source>
        <dbReference type="Pfam" id="PF08338"/>
    </source>
</evidence>
<accession>Q5YV81</accession>
<dbReference type="CDD" id="cd07820">
    <property type="entry name" value="SRPBCC_3"/>
    <property type="match status" value="1"/>
</dbReference>